<accession>A0A0U5GMZ5</accession>
<dbReference type="OrthoDB" id="21502at2759"/>
<proteinExistence type="predicted"/>
<dbReference type="InterPro" id="IPR023213">
    <property type="entry name" value="CAT-like_dom_sf"/>
</dbReference>
<sequence>MDWLFRRMPAVETVPGDRVLPLHYFENSLLVQGNNMAVSLGFDAVLDPEKLRNSLEGLVKREGWQRLGGRLRRNASSRKIEWHIPAEFTLDRPAISFKHVNYGITAEQHPAESKIPKPSVRSAVVGDTDALAGLAWEPEYTPGGIKDYLTSDIPVLGLRVNSSIDKTIVTLQWQHVTFDALGLQYVVEGWSAMLWGKNDEIRAG</sequence>
<name>A0A0U5GMZ5_ASPCI</name>
<evidence type="ECO:0000313" key="1">
    <source>
        <dbReference type="EMBL" id="CEN60483.1"/>
    </source>
</evidence>
<evidence type="ECO:0000313" key="2">
    <source>
        <dbReference type="Proteomes" id="UP000054771"/>
    </source>
</evidence>
<reference evidence="2" key="1">
    <citation type="journal article" date="2016" name="Genome Announc.">
        <title>Draft genome sequences of fungus Aspergillus calidoustus.</title>
        <authorList>
            <person name="Horn F."/>
            <person name="Linde J."/>
            <person name="Mattern D.J."/>
            <person name="Walther G."/>
            <person name="Guthke R."/>
            <person name="Scherlach K."/>
            <person name="Martin K."/>
            <person name="Brakhage A.A."/>
            <person name="Petzke L."/>
            <person name="Valiante V."/>
        </authorList>
    </citation>
    <scope>NUCLEOTIDE SEQUENCE [LARGE SCALE GENOMIC DNA]</scope>
    <source>
        <strain evidence="2">SF006504</strain>
    </source>
</reference>
<gene>
    <name evidence="1" type="ORF">ASPCAL02920</name>
</gene>
<organism evidence="1 2">
    <name type="scientific">Aspergillus calidoustus</name>
    <dbReference type="NCBI Taxonomy" id="454130"/>
    <lineage>
        <taxon>Eukaryota</taxon>
        <taxon>Fungi</taxon>
        <taxon>Dikarya</taxon>
        <taxon>Ascomycota</taxon>
        <taxon>Pezizomycotina</taxon>
        <taxon>Eurotiomycetes</taxon>
        <taxon>Eurotiomycetidae</taxon>
        <taxon>Eurotiales</taxon>
        <taxon>Aspergillaceae</taxon>
        <taxon>Aspergillus</taxon>
        <taxon>Aspergillus subgen. Nidulantes</taxon>
    </lineage>
</organism>
<dbReference type="Gene3D" id="3.30.559.10">
    <property type="entry name" value="Chloramphenicol acetyltransferase-like domain"/>
    <property type="match status" value="1"/>
</dbReference>
<dbReference type="Proteomes" id="UP000054771">
    <property type="component" value="Unassembled WGS sequence"/>
</dbReference>
<dbReference type="EMBL" id="CDMC01000002">
    <property type="protein sequence ID" value="CEN60483.1"/>
    <property type="molecule type" value="Genomic_DNA"/>
</dbReference>
<dbReference type="AlphaFoldDB" id="A0A0U5GMZ5"/>
<dbReference type="OMA" id="LHYFENS"/>
<keyword evidence="2" id="KW-1185">Reference proteome</keyword>
<protein>
    <submittedName>
        <fullName evidence="1">Uncharacterized protein</fullName>
    </submittedName>
</protein>
<dbReference type="STRING" id="454130.A0A0U5GMZ5"/>